<dbReference type="CDD" id="cd16329">
    <property type="entry name" value="LolA_like"/>
    <property type="match status" value="1"/>
</dbReference>
<organism evidence="2 3">
    <name type="scientific">Pseudomonas knackmussii (strain DSM 6978 / CCUG 54928 / LMG 23759 / B13)</name>
    <dbReference type="NCBI Taxonomy" id="1301098"/>
    <lineage>
        <taxon>Bacteria</taxon>
        <taxon>Pseudomonadati</taxon>
        <taxon>Pseudomonadota</taxon>
        <taxon>Gammaproteobacteria</taxon>
        <taxon>Pseudomonadales</taxon>
        <taxon>Pseudomonadaceae</taxon>
        <taxon>Pseudomonas</taxon>
    </lineage>
</organism>
<evidence type="ECO:0008006" key="4">
    <source>
        <dbReference type="Google" id="ProtNLM"/>
    </source>
</evidence>
<name>A0A024HGZ9_PSEKB</name>
<dbReference type="AlphaFoldDB" id="A0A024HGZ9"/>
<dbReference type="InterPro" id="IPR010752">
    <property type="entry name" value="DUF1329"/>
</dbReference>
<accession>A0A024HGZ9</accession>
<dbReference type="eggNOG" id="ENOG502Z7HQ">
    <property type="taxonomic scope" value="Bacteria"/>
</dbReference>
<dbReference type="EMBL" id="HG322950">
    <property type="protein sequence ID" value="CDF83723.1"/>
    <property type="molecule type" value="Genomic_DNA"/>
</dbReference>
<sequence length="455" mass="49667">MKHNKKVVSLLTALSASLLFAHGAMAAVSADEAAKLKTTLTPLGGERAGNADGSIPAWTGGYTQVDPAYKDGGKRGDPYASDKPLYTITAQNMAQYADKLTPGIQAMLKKYPDSYRLEVYPTHRSAAAPQSVYDATFANATSGKLVDGPAGPMPESAAGGIPFPIPQSGVEAIWNHLLRWRGASWHASFTQYLTTADGKHVLTNDSRADLQMPWYLPGGSGEKGVFWSIRMINDGPPLRAGEAITGLENLNADKASVWTYLPGQRRVRRLPNACCDTPTPATAGVMSFDELYVFNGRVDRFDWKLVGKKEMYIPYNANKVFTASGPEALLDAHHLKSDTLRWEKHRVWVVEATLKSGQRHVMPKSTYYLDEDTWAAVLGERYDARGQLAKVLWTSPVVLPDLPGVVTLTNGFYDLLSGAWFAGDLFAGKNEQYRIVPAYKDSVFTADAMAGEGVR</sequence>
<dbReference type="KEGG" id="pkc:PKB_2376"/>
<dbReference type="RefSeq" id="WP_043251915.1">
    <property type="nucleotide sequence ID" value="NZ_HG322950.1"/>
</dbReference>
<proteinExistence type="predicted"/>
<gene>
    <name evidence="2" type="ORF">PKB_2376</name>
</gene>
<protein>
    <recommendedName>
        <fullName evidence="4">DUF1329 domain-containing protein</fullName>
    </recommendedName>
</protein>
<keyword evidence="1" id="KW-0732">Signal</keyword>
<dbReference type="PATRIC" id="fig|1301098.3.peg.2381"/>
<evidence type="ECO:0000256" key="1">
    <source>
        <dbReference type="SAM" id="SignalP"/>
    </source>
</evidence>
<reference evidence="2 3" key="1">
    <citation type="submission" date="2013-03" db="EMBL/GenBank/DDBJ databases">
        <authorList>
            <person name="Linke B."/>
        </authorList>
    </citation>
    <scope>NUCLEOTIDE SEQUENCE [LARGE SCALE GENOMIC DNA]</scope>
    <source>
        <strain evidence="2 3">B13</strain>
    </source>
</reference>
<keyword evidence="3" id="KW-1185">Reference proteome</keyword>
<dbReference type="Proteomes" id="UP000025241">
    <property type="component" value="Chromosome I"/>
</dbReference>
<feature type="signal peptide" evidence="1">
    <location>
        <begin position="1"/>
        <end position="26"/>
    </location>
</feature>
<evidence type="ECO:0000313" key="3">
    <source>
        <dbReference type="Proteomes" id="UP000025241"/>
    </source>
</evidence>
<reference evidence="2 3" key="2">
    <citation type="submission" date="2014-05" db="EMBL/GenBank/DDBJ databases">
        <title>Genome sequence of the 3-chlorobenzoate degrading bacterium Pseudomonas knackmussii B13 shows multiple evidence for horizontal gene transfer.</title>
        <authorList>
            <person name="Miyazaki R."/>
            <person name="Bertelli C."/>
            <person name="Falquet L."/>
            <person name="Robinson-Rechavi M."/>
            <person name="Gharib W."/>
            <person name="Roy S."/>
            <person name="Van der Meer J.R."/>
        </authorList>
    </citation>
    <scope>NUCLEOTIDE SEQUENCE [LARGE SCALE GENOMIC DNA]</scope>
    <source>
        <strain evidence="2 3">B13</strain>
    </source>
</reference>
<feature type="chain" id="PRO_5001530152" description="DUF1329 domain-containing protein" evidence="1">
    <location>
        <begin position="27"/>
        <end position="455"/>
    </location>
</feature>
<dbReference type="HOGENOM" id="CLU_048734_0_0_6"/>
<dbReference type="OrthoDB" id="178023at2"/>
<dbReference type="STRING" id="1301098.PKB_2376"/>
<dbReference type="Gene3D" id="2.50.20.10">
    <property type="entry name" value="Lipoprotein localisation LolA/LolB/LppX"/>
    <property type="match status" value="1"/>
</dbReference>
<evidence type="ECO:0000313" key="2">
    <source>
        <dbReference type="EMBL" id="CDF83723.1"/>
    </source>
</evidence>
<dbReference type="Pfam" id="PF07044">
    <property type="entry name" value="DUF1329"/>
    <property type="match status" value="1"/>
</dbReference>